<gene>
    <name evidence="2" type="ORF">GETHED_00860</name>
</gene>
<protein>
    <submittedName>
        <fullName evidence="2">Uncharacterized protein</fullName>
    </submittedName>
</protein>
<comment type="caution">
    <text evidence="2">The sequence shown here is derived from an EMBL/GenBank/DDBJ whole genome shotgun (WGS) entry which is preliminary data.</text>
</comment>
<evidence type="ECO:0000256" key="1">
    <source>
        <dbReference type="SAM" id="MobiDB-lite"/>
    </source>
</evidence>
<sequence>MNAILRILLADSISTTFRTFGQLSDELAHGVLEGSGVDRHLINLLEDPPKPSSRTRPENSIVLKPLSRLISEVSGDAPGTRVFALSHCKKAPKRKEKEGGESALRSRWDGSMEDLETHLDQVHSFNLAHLMLEEEGRRDEGAEPSLRYFDQKEARKVMSLVGEHQHSAWQSGQERPDKDHLELIIRESTGKKRIPWECTQVHLVITDWKPALPLTRKKKVPEANPVLAEAKSAEKGVSDSRKWASGQAPLLLVNKDKDGRALASKKRFFQFEGNTNPKAQLSQRALRLAMTVLDQPNAEWFLAQSEISKIPRAFIESAKPWALVAVIKEAQRLSSEDPEFSSKPRRKSTDQREVEELAQILINLEPGKSPRELAERLQHLMRNLEKAIQQAEAWERVNERDESGKIRQRWPKNKPRSN</sequence>
<accession>A0ABQ5PT53</accession>
<evidence type="ECO:0000313" key="3">
    <source>
        <dbReference type="Proteomes" id="UP001165044"/>
    </source>
</evidence>
<dbReference type="RefSeq" id="WP_285605812.1">
    <property type="nucleotide sequence ID" value="NZ_BSDC01000001.1"/>
</dbReference>
<dbReference type="EMBL" id="BSDC01000001">
    <property type="protein sequence ID" value="GLH65722.1"/>
    <property type="molecule type" value="Genomic_DNA"/>
</dbReference>
<keyword evidence="3" id="KW-1185">Reference proteome</keyword>
<reference evidence="2" key="1">
    <citation type="journal article" date="2023" name="Antonie Van Leeuwenhoek">
        <title>Mesoterricola silvestris gen. nov., sp. nov., Mesoterricola sediminis sp. nov., Geothrix oryzae sp. nov., Geothrix edaphica sp. nov., Geothrix rubra sp. nov., and Geothrix limicola sp. nov., six novel members of Acidobacteriota isolated from soils.</title>
        <authorList>
            <person name="Itoh H."/>
            <person name="Sugisawa Y."/>
            <person name="Mise K."/>
            <person name="Xu Z."/>
            <person name="Kuniyasu M."/>
            <person name="Ushijima N."/>
            <person name="Kawano K."/>
            <person name="Kobayashi E."/>
            <person name="Shiratori Y."/>
            <person name="Masuda Y."/>
            <person name="Senoo K."/>
        </authorList>
    </citation>
    <scope>NUCLEOTIDE SEQUENCE</scope>
    <source>
        <strain evidence="2">Red802</strain>
    </source>
</reference>
<name>A0ABQ5PT53_9BACT</name>
<feature type="compositionally biased region" description="Basic and acidic residues" evidence="1">
    <location>
        <begin position="394"/>
        <end position="405"/>
    </location>
</feature>
<evidence type="ECO:0000313" key="2">
    <source>
        <dbReference type="EMBL" id="GLH65722.1"/>
    </source>
</evidence>
<proteinExistence type="predicted"/>
<dbReference type="Proteomes" id="UP001165044">
    <property type="component" value="Unassembled WGS sequence"/>
</dbReference>
<feature type="compositionally biased region" description="Basic residues" evidence="1">
    <location>
        <begin position="406"/>
        <end position="418"/>
    </location>
</feature>
<organism evidence="2 3">
    <name type="scientific">Geothrix edaphica</name>
    <dbReference type="NCBI Taxonomy" id="2927976"/>
    <lineage>
        <taxon>Bacteria</taxon>
        <taxon>Pseudomonadati</taxon>
        <taxon>Acidobacteriota</taxon>
        <taxon>Holophagae</taxon>
        <taxon>Holophagales</taxon>
        <taxon>Holophagaceae</taxon>
        <taxon>Geothrix</taxon>
    </lineage>
</organism>
<feature type="region of interest" description="Disordered" evidence="1">
    <location>
        <begin position="394"/>
        <end position="418"/>
    </location>
</feature>